<dbReference type="AlphaFoldDB" id="A0A0E4CLY2"/>
<dbReference type="GO" id="GO:0032259">
    <property type="term" value="P:methylation"/>
    <property type="evidence" value="ECO:0007669"/>
    <property type="project" value="UniProtKB-KW"/>
</dbReference>
<keyword evidence="3" id="KW-0949">S-adenosyl-L-methionine</keyword>
<dbReference type="InterPro" id="IPR023576">
    <property type="entry name" value="UbiE/COQ5_MeTrFase_CS"/>
</dbReference>
<evidence type="ECO:0000313" key="5">
    <source>
        <dbReference type="EMBL" id="CQD06720.1"/>
    </source>
</evidence>
<evidence type="ECO:0000259" key="4">
    <source>
        <dbReference type="Pfam" id="PF13649"/>
    </source>
</evidence>
<dbReference type="InterPro" id="IPR041698">
    <property type="entry name" value="Methyltransf_25"/>
</dbReference>
<dbReference type="InterPro" id="IPR029063">
    <property type="entry name" value="SAM-dependent_MTases_sf"/>
</dbReference>
<evidence type="ECO:0000256" key="3">
    <source>
        <dbReference type="ARBA" id="ARBA00022691"/>
    </source>
</evidence>
<dbReference type="OrthoDB" id="9808140at2"/>
<dbReference type="Gene3D" id="3.40.50.150">
    <property type="entry name" value="Vaccinia Virus protein VP39"/>
    <property type="match status" value="1"/>
</dbReference>
<evidence type="ECO:0000256" key="2">
    <source>
        <dbReference type="ARBA" id="ARBA00022679"/>
    </source>
</evidence>
<dbReference type="CDD" id="cd02440">
    <property type="entry name" value="AdoMet_MTases"/>
    <property type="match status" value="1"/>
</dbReference>
<dbReference type="PANTHER" id="PTHR43591">
    <property type="entry name" value="METHYLTRANSFERASE"/>
    <property type="match status" value="1"/>
</dbReference>
<proteinExistence type="predicted"/>
<feature type="domain" description="Methyltransferase" evidence="4">
    <location>
        <begin position="53"/>
        <end position="148"/>
    </location>
</feature>
<accession>A0A0E4CLY2</accession>
<dbReference type="Proteomes" id="UP000199251">
    <property type="component" value="Unassembled WGS sequence"/>
</dbReference>
<gene>
    <name evidence="5" type="ORF">BN1232_01169</name>
</gene>
<dbReference type="EMBL" id="CTEE01000001">
    <property type="protein sequence ID" value="CQD06720.1"/>
    <property type="molecule type" value="Genomic_DNA"/>
</dbReference>
<name>A0A0E4CLY2_MYCLN</name>
<reference evidence="5 6" key="1">
    <citation type="submission" date="2015-03" db="EMBL/GenBank/DDBJ databases">
        <authorList>
            <person name="Urmite Genomes"/>
        </authorList>
    </citation>
    <scope>NUCLEOTIDE SEQUENCE [LARGE SCALE GENOMIC DNA]</scope>
    <source>
        <strain evidence="5 6">CSUR P1491</strain>
    </source>
</reference>
<dbReference type="Pfam" id="PF13649">
    <property type="entry name" value="Methyltransf_25"/>
    <property type="match status" value="1"/>
</dbReference>
<evidence type="ECO:0000313" key="6">
    <source>
        <dbReference type="Proteomes" id="UP000199251"/>
    </source>
</evidence>
<organism evidence="5 6">
    <name type="scientific">Mycobacterium lentiflavum</name>
    <dbReference type="NCBI Taxonomy" id="141349"/>
    <lineage>
        <taxon>Bacteria</taxon>
        <taxon>Bacillati</taxon>
        <taxon>Actinomycetota</taxon>
        <taxon>Actinomycetes</taxon>
        <taxon>Mycobacteriales</taxon>
        <taxon>Mycobacteriaceae</taxon>
        <taxon>Mycobacterium</taxon>
        <taxon>Mycobacterium simiae complex</taxon>
    </lineage>
</organism>
<keyword evidence="2 5" id="KW-0808">Transferase</keyword>
<evidence type="ECO:0000256" key="1">
    <source>
        <dbReference type="ARBA" id="ARBA00022603"/>
    </source>
</evidence>
<sequence length="221" mass="24178">MDVVTKHHPHDYLSATGHDAFLPAYDVIAWLMGLDGVYERLVGQADIADGQRVLEIGCGTGNLAIRAKRARPSADVIGCDPDPRILAIAKRKATRLTGIRFEQGYAERLPYADGEFDRVLSSMMLHHINDDAKSAAAAEMFRVLRPGGRLHLVDISGDTNSGGLFARLIRHNHHAAGNLGDAVPRLLRTAGFDCTELATKRQRIVGQLTFYQATRPAEAQD</sequence>
<dbReference type="GO" id="GO:0008168">
    <property type="term" value="F:methyltransferase activity"/>
    <property type="evidence" value="ECO:0007669"/>
    <property type="project" value="UniProtKB-KW"/>
</dbReference>
<keyword evidence="1 5" id="KW-0489">Methyltransferase</keyword>
<dbReference type="SUPFAM" id="SSF53335">
    <property type="entry name" value="S-adenosyl-L-methionine-dependent methyltransferases"/>
    <property type="match status" value="1"/>
</dbReference>
<dbReference type="PROSITE" id="PS01184">
    <property type="entry name" value="UBIE_2"/>
    <property type="match status" value="1"/>
</dbReference>
<dbReference type="STRING" id="141349.BN1232_01169"/>
<dbReference type="PANTHER" id="PTHR43591:SF24">
    <property type="entry name" value="2-METHOXY-6-POLYPRENYL-1,4-BENZOQUINOL METHYLASE, MITOCHONDRIAL"/>
    <property type="match status" value="1"/>
</dbReference>
<protein>
    <submittedName>
        <fullName evidence="5">Methyltransferase</fullName>
    </submittedName>
</protein>